<dbReference type="InterPro" id="IPR043502">
    <property type="entry name" value="DNA/RNA_pol_sf"/>
</dbReference>
<keyword evidence="3" id="KW-1185">Reference proteome</keyword>
<protein>
    <submittedName>
        <fullName evidence="4">Uncharacterized protein LOC110987518</fullName>
    </submittedName>
</protein>
<name>A0A8B7ZM83_ACAPL</name>
<dbReference type="CDD" id="cd03714">
    <property type="entry name" value="RT_DIRS1"/>
    <property type="match status" value="1"/>
</dbReference>
<evidence type="ECO:0000313" key="3">
    <source>
        <dbReference type="Proteomes" id="UP000694845"/>
    </source>
</evidence>
<proteinExistence type="predicted"/>
<dbReference type="InterPro" id="IPR000477">
    <property type="entry name" value="RT_dom"/>
</dbReference>
<dbReference type="InterPro" id="IPR052055">
    <property type="entry name" value="Hepadnavirus_pol/RT"/>
</dbReference>
<evidence type="ECO:0000313" key="4">
    <source>
        <dbReference type="RefSeq" id="XP_022106000.1"/>
    </source>
</evidence>
<dbReference type="OrthoDB" id="6782814at2759"/>
<organism evidence="3 4">
    <name type="scientific">Acanthaster planci</name>
    <name type="common">Crown-of-thorns starfish</name>
    <dbReference type="NCBI Taxonomy" id="133434"/>
    <lineage>
        <taxon>Eukaryota</taxon>
        <taxon>Metazoa</taxon>
        <taxon>Echinodermata</taxon>
        <taxon>Eleutherozoa</taxon>
        <taxon>Asterozoa</taxon>
        <taxon>Asteroidea</taxon>
        <taxon>Valvatacea</taxon>
        <taxon>Valvatida</taxon>
        <taxon>Acanthasteridae</taxon>
        <taxon>Acanthaster</taxon>
    </lineage>
</organism>
<feature type="domain" description="Reverse transcriptase" evidence="2">
    <location>
        <begin position="1"/>
        <end position="168"/>
    </location>
</feature>
<reference evidence="4" key="1">
    <citation type="submission" date="2025-08" db="UniProtKB">
        <authorList>
            <consortium name="RefSeq"/>
        </authorList>
    </citation>
    <scope>IDENTIFICATION</scope>
</reference>
<dbReference type="Gene3D" id="3.10.10.10">
    <property type="entry name" value="HIV Type 1 Reverse Transcriptase, subunit A, domain 1"/>
    <property type="match status" value="1"/>
</dbReference>
<dbReference type="KEGG" id="aplc:110987518"/>
<dbReference type="PANTHER" id="PTHR33050:SF7">
    <property type="entry name" value="RIBONUCLEASE H"/>
    <property type="match status" value="1"/>
</dbReference>
<evidence type="ECO:0000259" key="2">
    <source>
        <dbReference type="PROSITE" id="PS50878"/>
    </source>
</evidence>
<dbReference type="Pfam" id="PF00078">
    <property type="entry name" value="RVT_1"/>
    <property type="match status" value="1"/>
</dbReference>
<dbReference type="InterPro" id="IPR043128">
    <property type="entry name" value="Rev_trsase/Diguanyl_cyclase"/>
</dbReference>
<dbReference type="Gene3D" id="3.30.70.270">
    <property type="match status" value="1"/>
</dbReference>
<accession>A0A8B7ZM83</accession>
<dbReference type="GeneID" id="110987518"/>
<evidence type="ECO:0000256" key="1">
    <source>
        <dbReference type="SAM" id="MobiDB-lite"/>
    </source>
</evidence>
<gene>
    <name evidence="4" type="primary">LOC110987518</name>
</gene>
<sequence>MLAHISFCPGQLLSCRAPGEPRPKLPAEDPNHASPAVGSCTVPPVPLGDGADLPDAYLHIPIHEKFRKFLRFEYCGQTYQFRALPFGLSTSPRVFTRIAKTVAAYLRRHDIVIFQYLDDWLIVGRSPNEARACTFLTLDVTTHRGFLVNHEKFAFDPAQRLTYLGAILDLHRGIVAPTPERIFNLQQCVLQYLRSEAPPALALLRLLGRMASLVEFTPWCRLQMRPLQLHLLFRYRPKSDPISTSVPLPTEVRNHLRWWIINKHLLIGHPFTLSRPNIPMATDMLLFGRGASLTPFYTSGFGMLPSATNTSTCWNFRQYSMPFATSSSTWQVSQFESRATIPQWWRTSTTEAVLAPPSFVSLHSRSSCGQLIMEPLCRPLPRHCPSDRVDSSSERGQADLRGDRMSPCRSLRIGQQYSSFDVLLQVSSPMSLEDGHSTSVLVCILAYAFPPISLIPRDHPKRQETCRILLIAPFWPCQLWFLRLLRLLVR</sequence>
<dbReference type="RefSeq" id="XP_022106000.1">
    <property type="nucleotide sequence ID" value="XM_022250308.1"/>
</dbReference>
<dbReference type="PANTHER" id="PTHR33050">
    <property type="entry name" value="REVERSE TRANSCRIPTASE DOMAIN-CONTAINING PROTEIN"/>
    <property type="match status" value="1"/>
</dbReference>
<dbReference type="PROSITE" id="PS50878">
    <property type="entry name" value="RT_POL"/>
    <property type="match status" value="1"/>
</dbReference>
<dbReference type="AlphaFoldDB" id="A0A8B7ZM83"/>
<dbReference type="SUPFAM" id="SSF56672">
    <property type="entry name" value="DNA/RNA polymerases"/>
    <property type="match status" value="1"/>
</dbReference>
<dbReference type="Proteomes" id="UP000694845">
    <property type="component" value="Unplaced"/>
</dbReference>
<feature type="region of interest" description="Disordered" evidence="1">
    <location>
        <begin position="386"/>
        <end position="405"/>
    </location>
</feature>